<dbReference type="InterPro" id="IPR045117">
    <property type="entry name" value="ATXN2-like"/>
</dbReference>
<accession>A0AAE1JRH3</accession>
<dbReference type="PANTHER" id="PTHR12854:SF12">
    <property type="entry name" value="POLYADENYLATE-BINDING PROTEIN INTERACTING PROTEIN"/>
    <property type="match status" value="1"/>
</dbReference>
<dbReference type="GO" id="GO:0034063">
    <property type="term" value="P:stress granule assembly"/>
    <property type="evidence" value="ECO:0007669"/>
    <property type="project" value="TreeGrafter"/>
</dbReference>
<dbReference type="InterPro" id="IPR025852">
    <property type="entry name" value="SM_dom_ATX"/>
</dbReference>
<dbReference type="AlphaFoldDB" id="A0AAE1JRH3"/>
<evidence type="ECO:0000313" key="3">
    <source>
        <dbReference type="Proteomes" id="UP001293593"/>
    </source>
</evidence>
<name>A0AAE1JRH3_9FABA</name>
<protein>
    <recommendedName>
        <fullName evidence="1">Ataxin 2 SM domain-containing protein</fullName>
    </recommendedName>
</protein>
<comment type="caution">
    <text evidence="2">The sequence shown here is derived from an EMBL/GenBank/DDBJ whole genome shotgun (WGS) entry which is preliminary data.</text>
</comment>
<proteinExistence type="predicted"/>
<dbReference type="Pfam" id="PF14438">
    <property type="entry name" value="SM-ATX"/>
    <property type="match status" value="1"/>
</dbReference>
<organism evidence="2 3">
    <name type="scientific">Acacia crassicarpa</name>
    <name type="common">northern wattle</name>
    <dbReference type="NCBI Taxonomy" id="499986"/>
    <lineage>
        <taxon>Eukaryota</taxon>
        <taxon>Viridiplantae</taxon>
        <taxon>Streptophyta</taxon>
        <taxon>Embryophyta</taxon>
        <taxon>Tracheophyta</taxon>
        <taxon>Spermatophyta</taxon>
        <taxon>Magnoliopsida</taxon>
        <taxon>eudicotyledons</taxon>
        <taxon>Gunneridae</taxon>
        <taxon>Pentapetalae</taxon>
        <taxon>rosids</taxon>
        <taxon>fabids</taxon>
        <taxon>Fabales</taxon>
        <taxon>Fabaceae</taxon>
        <taxon>Caesalpinioideae</taxon>
        <taxon>mimosoid clade</taxon>
        <taxon>Acacieae</taxon>
        <taxon>Acacia</taxon>
    </lineage>
</organism>
<dbReference type="GO" id="GO:0003729">
    <property type="term" value="F:mRNA binding"/>
    <property type="evidence" value="ECO:0007669"/>
    <property type="project" value="TreeGrafter"/>
</dbReference>
<dbReference type="GO" id="GO:0010494">
    <property type="term" value="C:cytoplasmic stress granule"/>
    <property type="evidence" value="ECO:0007669"/>
    <property type="project" value="TreeGrafter"/>
</dbReference>
<dbReference type="Proteomes" id="UP001293593">
    <property type="component" value="Unassembled WGS sequence"/>
</dbReference>
<keyword evidence="3" id="KW-1185">Reference proteome</keyword>
<sequence>MGCRSREFFSNDSSSSSSLCEALLFATMYIIGLPVDVHVKDGSVYSGIFHTASVDKDYGIILKKARMTKKGKGDTNVGKEGLIDTLVIESGDLVQVVAKGVMLPVDGVNGNMTGKDEEAAEHTACSAEKPKGSLMDDKMQVNQSRQDEYDMVKGQTGDCRQEFEFAKGKIVEKVQGHSSSPETDACRAQVEFSEHGHAYMTSKPSGNGSYSAPKSVKANDQCCEKSNLVNFAATNIAEVVDHVSESHNMSAKSAPRSTESMKNAKEFKLNPAAKVFSPSFVNPISVTPAGPPVTTIANMAYLPNSSSAVPIAAIQSEVGFNTLVSRPSLPVKVAQYGNLTAANGGNGSQFTQPIVGQLMHRTQPVRFAAHYNPVLSEPTYMQPSSAVVVGRSGQLVYVHPVTHDLVHGAPAISPVPPRPLLNMNQVQFPKQQGGTVGQVMPLCVPPPVLATGQQPFALQNHIPVLQPSLPATRPIPVLGLNGFYGTKF</sequence>
<dbReference type="PANTHER" id="PTHR12854">
    <property type="entry name" value="ATAXIN 2-RELATED"/>
    <property type="match status" value="1"/>
</dbReference>
<reference evidence="2" key="1">
    <citation type="submission" date="2023-10" db="EMBL/GenBank/DDBJ databases">
        <title>Chromosome-level genome of the transformable northern wattle, Acacia crassicarpa.</title>
        <authorList>
            <person name="Massaro I."/>
            <person name="Sinha N.R."/>
            <person name="Poethig S."/>
            <person name="Leichty A.R."/>
        </authorList>
    </citation>
    <scope>NUCLEOTIDE SEQUENCE</scope>
    <source>
        <strain evidence="2">Acra3RX</strain>
        <tissue evidence="2">Leaf</tissue>
    </source>
</reference>
<feature type="domain" description="Ataxin 2 SM" evidence="1">
    <location>
        <begin position="21"/>
        <end position="99"/>
    </location>
</feature>
<evidence type="ECO:0000313" key="2">
    <source>
        <dbReference type="EMBL" id="KAK4275862.1"/>
    </source>
</evidence>
<gene>
    <name evidence="2" type="ORF">QN277_018876</name>
</gene>
<dbReference type="EMBL" id="JAWXYG010000004">
    <property type="protein sequence ID" value="KAK4275862.1"/>
    <property type="molecule type" value="Genomic_DNA"/>
</dbReference>
<evidence type="ECO:0000259" key="1">
    <source>
        <dbReference type="Pfam" id="PF14438"/>
    </source>
</evidence>